<organism evidence="1 2">
    <name type="scientific">Clostridium gelidum</name>
    <dbReference type="NCBI Taxonomy" id="704125"/>
    <lineage>
        <taxon>Bacteria</taxon>
        <taxon>Bacillati</taxon>
        <taxon>Bacillota</taxon>
        <taxon>Clostridia</taxon>
        <taxon>Eubacteriales</taxon>
        <taxon>Clostridiaceae</taxon>
        <taxon>Clostridium</taxon>
    </lineage>
</organism>
<evidence type="ECO:0000313" key="1">
    <source>
        <dbReference type="EMBL" id="BCZ45805.1"/>
    </source>
</evidence>
<dbReference type="Proteomes" id="UP000824633">
    <property type="component" value="Chromosome"/>
</dbReference>
<name>A0ABN6IUE0_9CLOT</name>
<gene>
    <name evidence="1" type="ORF">psyc5s11_18720</name>
</gene>
<proteinExistence type="predicted"/>
<dbReference type="RefSeq" id="WP_224037358.1">
    <property type="nucleotide sequence ID" value="NZ_AP024849.1"/>
</dbReference>
<sequence length="165" mass="19674">MSITHIETLIYNPIFLSKVIQSFMTGYKKDMDMKTAFYILPIVMYKDSRDKLNSARSNSTLYSIFSKEDDFKDYGIKLNTKFCLNQIIDMFDDYIEITKQSIIVLSNQHKIFFNGSKLSLLEKFEYKKSPYLIREYFKSAYYLGEILTKIELIEFEDFLEIKWEA</sequence>
<dbReference type="EMBL" id="AP024849">
    <property type="protein sequence ID" value="BCZ45805.1"/>
    <property type="molecule type" value="Genomic_DNA"/>
</dbReference>
<keyword evidence="2" id="KW-1185">Reference proteome</keyword>
<evidence type="ECO:0000313" key="2">
    <source>
        <dbReference type="Proteomes" id="UP000824633"/>
    </source>
</evidence>
<accession>A0ABN6IUE0</accession>
<reference evidence="2" key="1">
    <citation type="submission" date="2021-07" db="EMBL/GenBank/DDBJ databases">
        <title>Complete genome sequencing of a Clostridium isolate.</title>
        <authorList>
            <person name="Ueki A."/>
            <person name="Tonouchi A."/>
        </authorList>
    </citation>
    <scope>NUCLEOTIDE SEQUENCE [LARGE SCALE GENOMIC DNA]</scope>
    <source>
        <strain evidence="2">C5S11</strain>
    </source>
</reference>
<dbReference type="Pfam" id="PF20131">
    <property type="entry name" value="MC3"/>
    <property type="match status" value="1"/>
</dbReference>
<protein>
    <submittedName>
        <fullName evidence="1">Uncharacterized protein</fullName>
    </submittedName>
</protein>
<dbReference type="InterPro" id="IPR045390">
    <property type="entry name" value="ABC-3C_MC3"/>
</dbReference>